<evidence type="ECO:0000313" key="1">
    <source>
        <dbReference type="EMBL" id="MBB6327499.1"/>
    </source>
</evidence>
<protein>
    <submittedName>
        <fullName evidence="1">Uncharacterized protein</fullName>
    </submittedName>
</protein>
<proteinExistence type="predicted"/>
<gene>
    <name evidence="1" type="ORF">FHS59_003142</name>
</gene>
<dbReference type="RefSeq" id="WP_184496324.1">
    <property type="nucleotide sequence ID" value="NZ_JACIJO010000003.1"/>
</dbReference>
<dbReference type="AlphaFoldDB" id="A0A841MPJ8"/>
<comment type="caution">
    <text evidence="1">The sequence shown here is derived from an EMBL/GenBank/DDBJ whole genome shotgun (WGS) entry which is preliminary data.</text>
</comment>
<organism evidence="1 2">
    <name type="scientific">Algoriphagus iocasae</name>
    <dbReference type="NCBI Taxonomy" id="1836499"/>
    <lineage>
        <taxon>Bacteria</taxon>
        <taxon>Pseudomonadati</taxon>
        <taxon>Bacteroidota</taxon>
        <taxon>Cytophagia</taxon>
        <taxon>Cytophagales</taxon>
        <taxon>Cyclobacteriaceae</taxon>
        <taxon>Algoriphagus</taxon>
    </lineage>
</organism>
<reference evidence="1 2" key="1">
    <citation type="submission" date="2020-08" db="EMBL/GenBank/DDBJ databases">
        <title>Genomic Encyclopedia of Type Strains, Phase IV (KMG-IV): sequencing the most valuable type-strain genomes for metagenomic binning, comparative biology and taxonomic classification.</title>
        <authorList>
            <person name="Goeker M."/>
        </authorList>
    </citation>
    <scope>NUCLEOTIDE SEQUENCE [LARGE SCALE GENOMIC DNA]</scope>
    <source>
        <strain evidence="1 2">DSM 102044</strain>
    </source>
</reference>
<accession>A0A841MPJ8</accession>
<sequence length="202" mass="23339">MLFSGALSLLAQDHFPSQIWHNGTIYGIDGNTYAGLVKYDLENNVVQLQTETISTFTASNVSHFEIHNNSNDGKRSFYSLPYDQNGENETLIFFEVLSEGNDIALLSREYILTYYKDLGTKGVIGMNPRNGPKTFTGYRLAFNYYFFKNGKIEPYSLNPKDLYTMLPGHDEEIKHFMRKNGLDHDKRRDLMRITAYYNELQN</sequence>
<dbReference type="Proteomes" id="UP000588604">
    <property type="component" value="Unassembled WGS sequence"/>
</dbReference>
<keyword evidence="2" id="KW-1185">Reference proteome</keyword>
<name>A0A841MPJ8_9BACT</name>
<dbReference type="EMBL" id="JACIJO010000003">
    <property type="protein sequence ID" value="MBB6327499.1"/>
    <property type="molecule type" value="Genomic_DNA"/>
</dbReference>
<evidence type="ECO:0000313" key="2">
    <source>
        <dbReference type="Proteomes" id="UP000588604"/>
    </source>
</evidence>